<proteinExistence type="predicted"/>
<organism evidence="2 3">
    <name type="scientific">Limnohabitans curvus</name>
    <dbReference type="NCBI Taxonomy" id="323423"/>
    <lineage>
        <taxon>Bacteria</taxon>
        <taxon>Pseudomonadati</taxon>
        <taxon>Pseudomonadota</taxon>
        <taxon>Betaproteobacteria</taxon>
        <taxon>Burkholderiales</taxon>
        <taxon>Comamonadaceae</taxon>
        <taxon>Limnohabitans</taxon>
    </lineage>
</organism>
<gene>
    <name evidence="2" type="ORF">B9Z44_05760</name>
</gene>
<dbReference type="PROSITE" id="PS51257">
    <property type="entry name" value="PROKAR_LIPOPROTEIN"/>
    <property type="match status" value="1"/>
</dbReference>
<evidence type="ECO:0000313" key="3">
    <source>
        <dbReference type="Proteomes" id="UP000251341"/>
    </source>
</evidence>
<dbReference type="Proteomes" id="UP000251341">
    <property type="component" value="Unassembled WGS sequence"/>
</dbReference>
<keyword evidence="1" id="KW-0812">Transmembrane</keyword>
<dbReference type="RefSeq" id="WP_108402823.1">
    <property type="nucleotide sequence ID" value="NZ_NESP01000001.1"/>
</dbReference>
<feature type="transmembrane region" description="Helical" evidence="1">
    <location>
        <begin position="12"/>
        <end position="30"/>
    </location>
</feature>
<dbReference type="EMBL" id="NESP01000001">
    <property type="protein sequence ID" value="PUE60749.1"/>
    <property type="molecule type" value="Genomic_DNA"/>
</dbReference>
<evidence type="ECO:0000313" key="2">
    <source>
        <dbReference type="EMBL" id="PUE60749.1"/>
    </source>
</evidence>
<name>A0A315EU81_9BURK</name>
<keyword evidence="3" id="KW-1185">Reference proteome</keyword>
<dbReference type="PANTHER" id="PTHR30203">
    <property type="entry name" value="OUTER MEMBRANE CATION EFFLUX PROTEIN"/>
    <property type="match status" value="1"/>
</dbReference>
<dbReference type="InterPro" id="IPR010131">
    <property type="entry name" value="MdtP/NodT-like"/>
</dbReference>
<dbReference type="PANTHER" id="PTHR30203:SF24">
    <property type="entry name" value="BLR4935 PROTEIN"/>
    <property type="match status" value="1"/>
</dbReference>
<protein>
    <submittedName>
        <fullName evidence="2">Transporter</fullName>
    </submittedName>
</protein>
<comment type="caution">
    <text evidence="2">The sequence shown here is derived from an EMBL/GenBank/DDBJ whole genome shotgun (WGS) entry which is preliminary data.</text>
</comment>
<reference evidence="2 3" key="1">
    <citation type="submission" date="2017-04" db="EMBL/GenBank/DDBJ databases">
        <title>Unexpected and diverse lifestyles within the genus Limnohabitans.</title>
        <authorList>
            <person name="Kasalicky V."/>
            <person name="Mehrshad M."/>
            <person name="Andrei S.-A."/>
            <person name="Salcher M."/>
            <person name="Kratochvilova H."/>
            <person name="Simek K."/>
            <person name="Ghai R."/>
        </authorList>
    </citation>
    <scope>NUCLEOTIDE SEQUENCE [LARGE SCALE GENOMIC DNA]</scope>
    <source>
        <strain evidence="2 3">MWH-C5</strain>
    </source>
</reference>
<sequence length="477" mass="51809">MKRVTYLSHIRLPLSIIAVAILAGCASVSFEQNVGRVNEEVAGFAEGKLTLARTNEERTQRAQAAATLLKAPVGQKEAVQLALVNSPALQGLLAQGWAESADAAQNGRISNPVFSFERLVAGDELELGRALSFGLLDILTLPARKGIAERRIEQAQLRLTSEVVDHVTRVRQAWVRAVAAKQTLNYAHQVFESAEASAELARRMQSVGNFNRLSRAREQAFYADSASRLATAQHVTNATREELIRLLGLDEAQAGLLQLPERLPDLPKQALDPGEIGATATKTRLDIRLAQAALDGASRAQGLGKITSVTDIELTARRNTKIDNSTGTRSDPRGYEIGVRLPIFDWGGMQRDAWNARTLAAANQLEATIRTAGSNLRESYSAYRTAHEIARHHREEVIPVRKVISEENQLRYNGMIIGIFELIADARDQVNTVIAAINAEQQFWLADAALQAALIGRPTNTSLSVTTSTPNAGGAGH</sequence>
<dbReference type="GO" id="GO:0015562">
    <property type="term" value="F:efflux transmembrane transporter activity"/>
    <property type="evidence" value="ECO:0007669"/>
    <property type="project" value="InterPro"/>
</dbReference>
<accession>A0A315EU81</accession>
<evidence type="ECO:0000256" key="1">
    <source>
        <dbReference type="SAM" id="Phobius"/>
    </source>
</evidence>
<dbReference type="Gene3D" id="1.20.1600.10">
    <property type="entry name" value="Outer membrane efflux proteins (OEP)"/>
    <property type="match status" value="1"/>
</dbReference>
<keyword evidence="1" id="KW-0472">Membrane</keyword>
<dbReference type="SUPFAM" id="SSF56954">
    <property type="entry name" value="Outer membrane efflux proteins (OEP)"/>
    <property type="match status" value="1"/>
</dbReference>
<keyword evidence="1" id="KW-1133">Transmembrane helix</keyword>
<dbReference type="AlphaFoldDB" id="A0A315EU81"/>